<sequence length="55" mass="6381">TTTRTTNFIEQDKFYRTGNNIFTITVSGSSYFNCINECVLTNFIEQCVLTNFIEQ</sequence>
<dbReference type="Proteomes" id="UP001233999">
    <property type="component" value="Unassembled WGS sequence"/>
</dbReference>
<reference evidence="1" key="1">
    <citation type="journal article" date="2023" name="IScience">
        <title>Live-bearing cockroach genome reveals convergent evolutionary mechanisms linked to viviparity in insects and beyond.</title>
        <authorList>
            <person name="Fouks B."/>
            <person name="Harrison M.C."/>
            <person name="Mikhailova A.A."/>
            <person name="Marchal E."/>
            <person name="English S."/>
            <person name="Carruthers M."/>
            <person name="Jennings E.C."/>
            <person name="Chiamaka E.L."/>
            <person name="Frigard R.A."/>
            <person name="Pippel M."/>
            <person name="Attardo G.M."/>
            <person name="Benoit J.B."/>
            <person name="Bornberg-Bauer E."/>
            <person name="Tobe S.S."/>
        </authorList>
    </citation>
    <scope>NUCLEOTIDE SEQUENCE</scope>
    <source>
        <strain evidence="1">Stay&amp;Tobe</strain>
    </source>
</reference>
<keyword evidence="2" id="KW-1185">Reference proteome</keyword>
<name>A0AAD8A322_DIPPU</name>
<organism evidence="1 2">
    <name type="scientific">Diploptera punctata</name>
    <name type="common">Pacific beetle cockroach</name>
    <dbReference type="NCBI Taxonomy" id="6984"/>
    <lineage>
        <taxon>Eukaryota</taxon>
        <taxon>Metazoa</taxon>
        <taxon>Ecdysozoa</taxon>
        <taxon>Arthropoda</taxon>
        <taxon>Hexapoda</taxon>
        <taxon>Insecta</taxon>
        <taxon>Pterygota</taxon>
        <taxon>Neoptera</taxon>
        <taxon>Polyneoptera</taxon>
        <taxon>Dictyoptera</taxon>
        <taxon>Blattodea</taxon>
        <taxon>Blaberoidea</taxon>
        <taxon>Blaberidae</taxon>
        <taxon>Diplopterinae</taxon>
        <taxon>Diploptera</taxon>
    </lineage>
</organism>
<feature type="non-terminal residue" evidence="1">
    <location>
        <position position="55"/>
    </location>
</feature>
<comment type="caution">
    <text evidence="1">The sequence shown here is derived from an EMBL/GenBank/DDBJ whole genome shotgun (WGS) entry which is preliminary data.</text>
</comment>
<proteinExistence type="predicted"/>
<evidence type="ECO:0000313" key="1">
    <source>
        <dbReference type="EMBL" id="KAJ9591225.1"/>
    </source>
</evidence>
<evidence type="ECO:0000313" key="2">
    <source>
        <dbReference type="Proteomes" id="UP001233999"/>
    </source>
</evidence>
<dbReference type="EMBL" id="JASPKZ010003881">
    <property type="protein sequence ID" value="KAJ9591225.1"/>
    <property type="molecule type" value="Genomic_DNA"/>
</dbReference>
<protein>
    <submittedName>
        <fullName evidence="1">Uncharacterized protein</fullName>
    </submittedName>
</protein>
<reference evidence="1" key="2">
    <citation type="submission" date="2023-05" db="EMBL/GenBank/DDBJ databases">
        <authorList>
            <person name="Fouks B."/>
        </authorList>
    </citation>
    <scope>NUCLEOTIDE SEQUENCE</scope>
    <source>
        <strain evidence="1">Stay&amp;Tobe</strain>
        <tissue evidence="1">Testes</tissue>
    </source>
</reference>
<dbReference type="AlphaFoldDB" id="A0AAD8A322"/>
<gene>
    <name evidence="1" type="ORF">L9F63_002231</name>
</gene>
<feature type="non-terminal residue" evidence="1">
    <location>
        <position position="1"/>
    </location>
</feature>
<accession>A0AAD8A322</accession>